<protein>
    <submittedName>
        <fullName evidence="5">Transcriptional regulator, HxlR family protein</fullName>
    </submittedName>
</protein>
<dbReference type="PANTHER" id="PTHR33204">
    <property type="entry name" value="TRANSCRIPTIONAL REGULATOR, MARR FAMILY"/>
    <property type="match status" value="1"/>
</dbReference>
<evidence type="ECO:0000256" key="1">
    <source>
        <dbReference type="ARBA" id="ARBA00023015"/>
    </source>
</evidence>
<dbReference type="Pfam" id="PF01638">
    <property type="entry name" value="HxlR"/>
    <property type="match status" value="1"/>
</dbReference>
<evidence type="ECO:0000313" key="6">
    <source>
        <dbReference type="Proteomes" id="UP000320055"/>
    </source>
</evidence>
<evidence type="ECO:0000256" key="2">
    <source>
        <dbReference type="ARBA" id="ARBA00023125"/>
    </source>
</evidence>
<dbReference type="Proteomes" id="UP000320055">
    <property type="component" value="Unassembled WGS sequence"/>
</dbReference>
<dbReference type="OrthoDB" id="9791143at2"/>
<reference evidence="5 6" key="1">
    <citation type="submission" date="2019-01" db="EMBL/GenBank/DDBJ databases">
        <authorList>
            <person name="Brito A."/>
        </authorList>
    </citation>
    <scope>NUCLEOTIDE SEQUENCE [LARGE SCALE GENOMIC DNA]</scope>
    <source>
        <strain evidence="5">1</strain>
    </source>
</reference>
<evidence type="ECO:0000259" key="4">
    <source>
        <dbReference type="PROSITE" id="PS51118"/>
    </source>
</evidence>
<evidence type="ECO:0000313" key="5">
    <source>
        <dbReference type="EMBL" id="VEP14696.1"/>
    </source>
</evidence>
<dbReference type="Gene3D" id="1.10.10.10">
    <property type="entry name" value="Winged helix-like DNA-binding domain superfamily/Winged helix DNA-binding domain"/>
    <property type="match status" value="1"/>
</dbReference>
<dbReference type="InterPro" id="IPR036388">
    <property type="entry name" value="WH-like_DNA-bd_sf"/>
</dbReference>
<dbReference type="PANTHER" id="PTHR33204:SF37">
    <property type="entry name" value="HTH-TYPE TRANSCRIPTIONAL REGULATOR YODB"/>
    <property type="match status" value="1"/>
</dbReference>
<gene>
    <name evidence="5" type="ORF">H1P_280037</name>
</gene>
<sequence>MNSNLNTDEFKISYPPQPALDRIANMGIFDTQCAGHQILEKIANKWTILIIYALTQGKKRYSDLKQQIVGISSKMLIQNLRNLERTGLVQRYVYPTVPPRVDYSLTPLGESLAEPLAVLGEWAYQHISDVNASIEQYDHSSQSGDFWQPK</sequence>
<dbReference type="PROSITE" id="PS51118">
    <property type="entry name" value="HTH_HXLR"/>
    <property type="match status" value="1"/>
</dbReference>
<dbReference type="CDD" id="cd00090">
    <property type="entry name" value="HTH_ARSR"/>
    <property type="match status" value="1"/>
</dbReference>
<organism evidence="5 6">
    <name type="scientific">Hyella patelloides LEGE 07179</name>
    <dbReference type="NCBI Taxonomy" id="945734"/>
    <lineage>
        <taxon>Bacteria</taxon>
        <taxon>Bacillati</taxon>
        <taxon>Cyanobacteriota</taxon>
        <taxon>Cyanophyceae</taxon>
        <taxon>Pleurocapsales</taxon>
        <taxon>Hyellaceae</taxon>
        <taxon>Hyella</taxon>
    </lineage>
</organism>
<dbReference type="EMBL" id="CAACVJ010000201">
    <property type="protein sequence ID" value="VEP14696.1"/>
    <property type="molecule type" value="Genomic_DNA"/>
</dbReference>
<dbReference type="AlphaFoldDB" id="A0A563VTA2"/>
<dbReference type="GO" id="GO:0003677">
    <property type="term" value="F:DNA binding"/>
    <property type="evidence" value="ECO:0007669"/>
    <property type="project" value="UniProtKB-KW"/>
</dbReference>
<name>A0A563VTA2_9CYAN</name>
<dbReference type="SUPFAM" id="SSF46785">
    <property type="entry name" value="Winged helix' DNA-binding domain"/>
    <property type="match status" value="1"/>
</dbReference>
<keyword evidence="6" id="KW-1185">Reference proteome</keyword>
<proteinExistence type="predicted"/>
<evidence type="ECO:0000256" key="3">
    <source>
        <dbReference type="ARBA" id="ARBA00023163"/>
    </source>
</evidence>
<dbReference type="RefSeq" id="WP_144865101.1">
    <property type="nucleotide sequence ID" value="NZ_LR213788.1"/>
</dbReference>
<dbReference type="InterPro" id="IPR011991">
    <property type="entry name" value="ArsR-like_HTH"/>
</dbReference>
<dbReference type="InterPro" id="IPR036390">
    <property type="entry name" value="WH_DNA-bd_sf"/>
</dbReference>
<keyword evidence="2" id="KW-0238">DNA-binding</keyword>
<keyword evidence="1" id="KW-0805">Transcription regulation</keyword>
<dbReference type="InterPro" id="IPR002577">
    <property type="entry name" value="HTH_HxlR"/>
</dbReference>
<keyword evidence="3" id="KW-0804">Transcription</keyword>
<accession>A0A563VTA2</accession>
<feature type="domain" description="HTH hxlR-type" evidence="4">
    <location>
        <begin position="33"/>
        <end position="131"/>
    </location>
</feature>